<sequence length="79" mass="9237">MSNSVLSVETVEMLVERLTNIEENQNKVKEKQKYNIEDIIRKTSICPCWIQELNILPSGEIQLKCFSMPKRTCRSCYPN</sequence>
<evidence type="ECO:0000313" key="1">
    <source>
        <dbReference type="EMBL" id="QHT37259.1"/>
    </source>
</evidence>
<dbReference type="AlphaFoldDB" id="A0A6C0F9L4"/>
<organism evidence="1">
    <name type="scientific">viral metagenome</name>
    <dbReference type="NCBI Taxonomy" id="1070528"/>
    <lineage>
        <taxon>unclassified sequences</taxon>
        <taxon>metagenomes</taxon>
        <taxon>organismal metagenomes</taxon>
    </lineage>
</organism>
<accession>A0A6C0F9L4</accession>
<dbReference type="EMBL" id="MN738791">
    <property type="protein sequence ID" value="QHT37259.1"/>
    <property type="molecule type" value="Genomic_DNA"/>
</dbReference>
<name>A0A6C0F9L4_9ZZZZ</name>
<protein>
    <submittedName>
        <fullName evidence="1">Uncharacterized protein</fullName>
    </submittedName>
</protein>
<proteinExistence type="predicted"/>
<reference evidence="1" key="1">
    <citation type="journal article" date="2020" name="Nature">
        <title>Giant virus diversity and host interactions through global metagenomics.</title>
        <authorList>
            <person name="Schulz F."/>
            <person name="Roux S."/>
            <person name="Paez-Espino D."/>
            <person name="Jungbluth S."/>
            <person name="Walsh D.A."/>
            <person name="Denef V.J."/>
            <person name="McMahon K.D."/>
            <person name="Konstantinidis K.T."/>
            <person name="Eloe-Fadrosh E.A."/>
            <person name="Kyrpides N.C."/>
            <person name="Woyke T."/>
        </authorList>
    </citation>
    <scope>NUCLEOTIDE SEQUENCE</scope>
    <source>
        <strain evidence="1">GVMAG-S-ERX555967-131</strain>
    </source>
</reference>